<evidence type="ECO:0000313" key="2">
    <source>
        <dbReference type="EMBL" id="KAF8677103.1"/>
    </source>
</evidence>
<organism evidence="2 3">
    <name type="scientific">Digitaria exilis</name>
    <dbReference type="NCBI Taxonomy" id="1010633"/>
    <lineage>
        <taxon>Eukaryota</taxon>
        <taxon>Viridiplantae</taxon>
        <taxon>Streptophyta</taxon>
        <taxon>Embryophyta</taxon>
        <taxon>Tracheophyta</taxon>
        <taxon>Spermatophyta</taxon>
        <taxon>Magnoliopsida</taxon>
        <taxon>Liliopsida</taxon>
        <taxon>Poales</taxon>
        <taxon>Poaceae</taxon>
        <taxon>PACMAD clade</taxon>
        <taxon>Panicoideae</taxon>
        <taxon>Panicodae</taxon>
        <taxon>Paniceae</taxon>
        <taxon>Anthephorinae</taxon>
        <taxon>Digitaria</taxon>
    </lineage>
</organism>
<feature type="transmembrane region" description="Helical" evidence="1">
    <location>
        <begin position="12"/>
        <end position="35"/>
    </location>
</feature>
<dbReference type="EMBL" id="JACEFO010002150">
    <property type="protein sequence ID" value="KAF8677103.1"/>
    <property type="molecule type" value="Genomic_DNA"/>
</dbReference>
<reference evidence="2" key="1">
    <citation type="submission" date="2020-07" db="EMBL/GenBank/DDBJ databases">
        <title>Genome sequence and genetic diversity analysis of an under-domesticated orphan crop, white fonio (Digitaria exilis).</title>
        <authorList>
            <person name="Bennetzen J.L."/>
            <person name="Chen S."/>
            <person name="Ma X."/>
            <person name="Wang X."/>
            <person name="Yssel A.E.J."/>
            <person name="Chaluvadi S.R."/>
            <person name="Johnson M."/>
            <person name="Gangashetty P."/>
            <person name="Hamidou F."/>
            <person name="Sanogo M.D."/>
            <person name="Zwaenepoel A."/>
            <person name="Wallace J."/>
            <person name="Van De Peer Y."/>
            <person name="Van Deynze A."/>
        </authorList>
    </citation>
    <scope>NUCLEOTIDE SEQUENCE</scope>
    <source>
        <tissue evidence="2">Leaves</tissue>
    </source>
</reference>
<dbReference type="AlphaFoldDB" id="A0A835AYI2"/>
<keyword evidence="1" id="KW-1133">Transmembrane helix</keyword>
<sequence length="50" mass="5797">MASLSVHRAGFCDYICCLNVIHVLILLFCPVYFIYMAMMMNLRLVSQHSQ</sequence>
<keyword evidence="1" id="KW-0472">Membrane</keyword>
<comment type="caution">
    <text evidence="2">The sequence shown here is derived from an EMBL/GenBank/DDBJ whole genome shotgun (WGS) entry which is preliminary data.</text>
</comment>
<proteinExistence type="predicted"/>
<protein>
    <submittedName>
        <fullName evidence="2">Uncharacterized protein</fullName>
    </submittedName>
</protein>
<evidence type="ECO:0000256" key="1">
    <source>
        <dbReference type="SAM" id="Phobius"/>
    </source>
</evidence>
<gene>
    <name evidence="2" type="ORF">HU200_046568</name>
</gene>
<dbReference type="Proteomes" id="UP000636709">
    <property type="component" value="Unassembled WGS sequence"/>
</dbReference>
<name>A0A835AYI2_9POAL</name>
<accession>A0A835AYI2</accession>
<keyword evidence="1" id="KW-0812">Transmembrane</keyword>
<evidence type="ECO:0000313" key="3">
    <source>
        <dbReference type="Proteomes" id="UP000636709"/>
    </source>
</evidence>
<keyword evidence="3" id="KW-1185">Reference proteome</keyword>